<keyword evidence="4" id="KW-1185">Reference proteome</keyword>
<evidence type="ECO:0000313" key="3">
    <source>
        <dbReference type="EMBL" id="UUR08053.1"/>
    </source>
</evidence>
<name>A0ABY5MU71_9SPHN</name>
<evidence type="ECO:0000256" key="1">
    <source>
        <dbReference type="SAM" id="MobiDB-lite"/>
    </source>
</evidence>
<feature type="signal peptide" evidence="2">
    <location>
        <begin position="1"/>
        <end position="16"/>
    </location>
</feature>
<dbReference type="RefSeq" id="WP_249503831.1">
    <property type="nucleotide sequence ID" value="NZ_CP097253.1"/>
</dbReference>
<feature type="chain" id="PRO_5047233626" evidence="2">
    <location>
        <begin position="17"/>
        <end position="75"/>
    </location>
</feature>
<accession>A0ABY5MU71</accession>
<evidence type="ECO:0000256" key="2">
    <source>
        <dbReference type="SAM" id="SignalP"/>
    </source>
</evidence>
<gene>
    <name evidence="3" type="ORF">M1K48_14195</name>
</gene>
<sequence>MTLLLAALLAAQPAPTAPVVTPPAKPAKEKTICKSSEDSASRLGRRVCKKESEWSNGKLDHQEGSRAGSSLRPQD</sequence>
<dbReference type="Proteomes" id="UP000831921">
    <property type="component" value="Chromosome"/>
</dbReference>
<feature type="compositionally biased region" description="Basic and acidic residues" evidence="1">
    <location>
        <begin position="49"/>
        <end position="64"/>
    </location>
</feature>
<keyword evidence="2" id="KW-0732">Signal</keyword>
<proteinExistence type="predicted"/>
<organism evidence="3 4">
    <name type="scientific">Sphingomonas glaciei</name>
    <dbReference type="NCBI Taxonomy" id="2938948"/>
    <lineage>
        <taxon>Bacteria</taxon>
        <taxon>Pseudomonadati</taxon>
        <taxon>Pseudomonadota</taxon>
        <taxon>Alphaproteobacteria</taxon>
        <taxon>Sphingomonadales</taxon>
        <taxon>Sphingomonadaceae</taxon>
        <taxon>Sphingomonas</taxon>
    </lineage>
</organism>
<dbReference type="EMBL" id="CP097253">
    <property type="protein sequence ID" value="UUR08053.1"/>
    <property type="molecule type" value="Genomic_DNA"/>
</dbReference>
<feature type="region of interest" description="Disordered" evidence="1">
    <location>
        <begin position="13"/>
        <end position="75"/>
    </location>
</feature>
<evidence type="ECO:0000313" key="4">
    <source>
        <dbReference type="Proteomes" id="UP000831921"/>
    </source>
</evidence>
<protein>
    <submittedName>
        <fullName evidence="3">Uncharacterized protein</fullName>
    </submittedName>
</protein>
<feature type="compositionally biased region" description="Basic and acidic residues" evidence="1">
    <location>
        <begin position="26"/>
        <end position="40"/>
    </location>
</feature>
<reference evidence="3 4" key="1">
    <citation type="submission" date="2022-05" db="EMBL/GenBank/DDBJ databases">
        <title>S8-45 Sphingomonas ultraviolaceadurans.</title>
        <authorList>
            <person name="Liu Y."/>
        </authorList>
    </citation>
    <scope>NUCLEOTIDE SEQUENCE [LARGE SCALE GENOMIC DNA]</scope>
    <source>
        <strain evidence="3 4">S8-45</strain>
    </source>
</reference>